<accession>A0ABS0NCS2</accession>
<evidence type="ECO:0000256" key="3">
    <source>
        <dbReference type="SAM" id="SignalP"/>
    </source>
</evidence>
<comment type="similarity">
    <text evidence="1">Belongs to the glycosyl hydrolase 16 family.</text>
</comment>
<evidence type="ECO:0000256" key="2">
    <source>
        <dbReference type="SAM" id="MobiDB-lite"/>
    </source>
</evidence>
<feature type="region of interest" description="Disordered" evidence="2">
    <location>
        <begin position="29"/>
        <end position="122"/>
    </location>
</feature>
<gene>
    <name evidence="5" type="ORF">H9Q10_10390</name>
</gene>
<protein>
    <submittedName>
        <fullName evidence="5">Family 16 glycosylhydrolase</fullName>
    </submittedName>
</protein>
<dbReference type="InterPro" id="IPR013320">
    <property type="entry name" value="ConA-like_dom_sf"/>
</dbReference>
<name>A0ABS0NCS2_9NEIS</name>
<feature type="compositionally biased region" description="Pro residues" evidence="2">
    <location>
        <begin position="67"/>
        <end position="111"/>
    </location>
</feature>
<keyword evidence="3" id="KW-0732">Signal</keyword>
<dbReference type="EMBL" id="JACSGR010000007">
    <property type="protein sequence ID" value="MBH5330071.1"/>
    <property type="molecule type" value="Genomic_DNA"/>
</dbReference>
<dbReference type="InterPro" id="IPR000757">
    <property type="entry name" value="Beta-glucanase-like"/>
</dbReference>
<organism evidence="5 6">
    <name type="scientific">Eikenella glucosivorans</name>
    <dbReference type="NCBI Taxonomy" id="2766967"/>
    <lineage>
        <taxon>Bacteria</taxon>
        <taxon>Pseudomonadati</taxon>
        <taxon>Pseudomonadota</taxon>
        <taxon>Betaproteobacteria</taxon>
        <taxon>Neisseriales</taxon>
        <taxon>Neisseriaceae</taxon>
        <taxon>Eikenella</taxon>
    </lineage>
</organism>
<dbReference type="Gene3D" id="2.60.120.200">
    <property type="match status" value="1"/>
</dbReference>
<dbReference type="PROSITE" id="PS51762">
    <property type="entry name" value="GH16_2"/>
    <property type="match status" value="1"/>
</dbReference>
<feature type="domain" description="GH16" evidence="4">
    <location>
        <begin position="141"/>
        <end position="436"/>
    </location>
</feature>
<evidence type="ECO:0000313" key="6">
    <source>
        <dbReference type="Proteomes" id="UP000768471"/>
    </source>
</evidence>
<dbReference type="RefSeq" id="WP_197903901.1">
    <property type="nucleotide sequence ID" value="NZ_JACSGR010000007.1"/>
</dbReference>
<dbReference type="SUPFAM" id="SSF49899">
    <property type="entry name" value="Concanavalin A-like lectins/glucanases"/>
    <property type="match status" value="1"/>
</dbReference>
<evidence type="ECO:0000313" key="5">
    <source>
        <dbReference type="EMBL" id="MBH5330071.1"/>
    </source>
</evidence>
<keyword evidence="6" id="KW-1185">Reference proteome</keyword>
<reference evidence="5 6" key="1">
    <citation type="submission" date="2020-09" db="EMBL/GenBank/DDBJ databases">
        <title>Eikenella S3660 sp. nov., isolated from a throat swab.</title>
        <authorList>
            <person name="Buhl M."/>
        </authorList>
    </citation>
    <scope>NUCLEOTIDE SEQUENCE [LARGE SCALE GENOMIC DNA]</scope>
    <source>
        <strain evidence="5 6">S3360</strain>
    </source>
</reference>
<sequence length="436" mass="48658">MHAKTILALMCLGALAGCGGGSKNGEGQNITSIQFGSGSSSGQSSTMSVRMREQSQSQPQADNNTPSPTPNPSPNTDPTPNPNPTPTPDPTPSPNPDPTPNPPTPKPPTPTPSNGCEKATDDSGQWKSLRCFEFKESTVPQDWEVKNIPNHLGGHLSYLKGNVEFVENDFVKITTRRHCVRQQGDPLTATNATTGACAANQVAQYASGRFESKPIVDASKPFRAEIRARINWNGSQGMRTALWMRNSENLQNCARNPAANDPYGELDIVEWYSSTREYAWSSSHARCYYSHQTGSWATRLFIHRLEYRPNKQATPIDGAWHVWAVEFDGQKVRYFLDGKLIPVGTYRVNDNTRIDVINRHDTDADGGYPSTMPDEDYAKLNITKEMLRQTFVEKGPWYFIINDYAEWEKSLNPPKPTDPFPIQTTLIDYVRLYQKN</sequence>
<comment type="caution">
    <text evidence="5">The sequence shown here is derived from an EMBL/GenBank/DDBJ whole genome shotgun (WGS) entry which is preliminary data.</text>
</comment>
<evidence type="ECO:0000256" key="1">
    <source>
        <dbReference type="ARBA" id="ARBA00006865"/>
    </source>
</evidence>
<dbReference type="Proteomes" id="UP000768471">
    <property type="component" value="Unassembled WGS sequence"/>
</dbReference>
<dbReference type="PROSITE" id="PS51257">
    <property type="entry name" value="PROKAR_LIPOPROTEIN"/>
    <property type="match status" value="1"/>
</dbReference>
<proteinExistence type="inferred from homology"/>
<feature type="chain" id="PRO_5047052156" evidence="3">
    <location>
        <begin position="17"/>
        <end position="436"/>
    </location>
</feature>
<feature type="signal peptide" evidence="3">
    <location>
        <begin position="1"/>
        <end position="16"/>
    </location>
</feature>
<evidence type="ECO:0000259" key="4">
    <source>
        <dbReference type="PROSITE" id="PS51762"/>
    </source>
</evidence>
<feature type="compositionally biased region" description="Low complexity" evidence="2">
    <location>
        <begin position="30"/>
        <end position="48"/>
    </location>
</feature>